<dbReference type="EMBL" id="JADYXP020000006">
    <property type="protein sequence ID" value="KAL0122769.1"/>
    <property type="molecule type" value="Genomic_DNA"/>
</dbReference>
<gene>
    <name evidence="2" type="ORF">PUN28_007458</name>
</gene>
<organism evidence="2 3">
    <name type="scientific">Cardiocondyla obscurior</name>
    <dbReference type="NCBI Taxonomy" id="286306"/>
    <lineage>
        <taxon>Eukaryota</taxon>
        <taxon>Metazoa</taxon>
        <taxon>Ecdysozoa</taxon>
        <taxon>Arthropoda</taxon>
        <taxon>Hexapoda</taxon>
        <taxon>Insecta</taxon>
        <taxon>Pterygota</taxon>
        <taxon>Neoptera</taxon>
        <taxon>Endopterygota</taxon>
        <taxon>Hymenoptera</taxon>
        <taxon>Apocrita</taxon>
        <taxon>Aculeata</taxon>
        <taxon>Formicoidea</taxon>
        <taxon>Formicidae</taxon>
        <taxon>Myrmicinae</taxon>
        <taxon>Cardiocondyla</taxon>
    </lineage>
</organism>
<evidence type="ECO:0000256" key="1">
    <source>
        <dbReference type="SAM" id="MobiDB-lite"/>
    </source>
</evidence>
<proteinExistence type="predicted"/>
<sequence length="106" mass="12217">MWEAGNKPETIACRRTPPPIGSRGSNTENQRNDLIRHDCGTIASPGRSVTICIHDYRPRKKKKKYNAELRIFFRTRDSPSRRLLTLPLPDDNDKRSRRSGGYVHIT</sequence>
<dbReference type="Proteomes" id="UP001430953">
    <property type="component" value="Unassembled WGS sequence"/>
</dbReference>
<feature type="region of interest" description="Disordered" evidence="1">
    <location>
        <begin position="82"/>
        <end position="106"/>
    </location>
</feature>
<accession>A0AAW2G3M2</accession>
<reference evidence="2 3" key="1">
    <citation type="submission" date="2023-03" db="EMBL/GenBank/DDBJ databases">
        <title>High recombination rates correlate with genetic variation in Cardiocondyla obscurior ants.</title>
        <authorList>
            <person name="Errbii M."/>
        </authorList>
    </citation>
    <scope>NUCLEOTIDE SEQUENCE [LARGE SCALE GENOMIC DNA]</scope>
    <source>
        <strain evidence="2">Alpha-2009</strain>
        <tissue evidence="2">Whole body</tissue>
    </source>
</reference>
<protein>
    <submittedName>
        <fullName evidence="2">Uncharacterized protein</fullName>
    </submittedName>
</protein>
<keyword evidence="3" id="KW-1185">Reference proteome</keyword>
<dbReference type="AlphaFoldDB" id="A0AAW2G3M2"/>
<feature type="region of interest" description="Disordered" evidence="1">
    <location>
        <begin position="1"/>
        <end position="33"/>
    </location>
</feature>
<evidence type="ECO:0000313" key="2">
    <source>
        <dbReference type="EMBL" id="KAL0122769.1"/>
    </source>
</evidence>
<comment type="caution">
    <text evidence="2">The sequence shown here is derived from an EMBL/GenBank/DDBJ whole genome shotgun (WGS) entry which is preliminary data.</text>
</comment>
<evidence type="ECO:0000313" key="3">
    <source>
        <dbReference type="Proteomes" id="UP001430953"/>
    </source>
</evidence>
<name>A0AAW2G3M2_9HYME</name>